<evidence type="ECO:0000256" key="1">
    <source>
        <dbReference type="SAM" id="MobiDB-lite"/>
    </source>
</evidence>
<feature type="compositionally biased region" description="Basic residues" evidence="1">
    <location>
        <begin position="209"/>
        <end position="219"/>
    </location>
</feature>
<evidence type="ECO:0000313" key="2">
    <source>
        <dbReference type="EMBL" id="MDZ5460431.1"/>
    </source>
</evidence>
<feature type="region of interest" description="Disordered" evidence="1">
    <location>
        <begin position="131"/>
        <end position="244"/>
    </location>
</feature>
<accession>A0ABU5INF1</accession>
<evidence type="ECO:0000313" key="3">
    <source>
        <dbReference type="Proteomes" id="UP001293718"/>
    </source>
</evidence>
<dbReference type="Proteomes" id="UP001293718">
    <property type="component" value="Unassembled WGS sequence"/>
</dbReference>
<protein>
    <submittedName>
        <fullName evidence="2">Uncharacterized protein</fullName>
    </submittedName>
</protein>
<organism evidence="2 3">
    <name type="scientific">Azohydromonas lata</name>
    <dbReference type="NCBI Taxonomy" id="45677"/>
    <lineage>
        <taxon>Bacteria</taxon>
        <taxon>Pseudomonadati</taxon>
        <taxon>Pseudomonadota</taxon>
        <taxon>Betaproteobacteria</taxon>
        <taxon>Burkholderiales</taxon>
        <taxon>Sphaerotilaceae</taxon>
        <taxon>Azohydromonas</taxon>
    </lineage>
</organism>
<keyword evidence="3" id="KW-1185">Reference proteome</keyword>
<feature type="compositionally biased region" description="Low complexity" evidence="1">
    <location>
        <begin position="220"/>
        <end position="238"/>
    </location>
</feature>
<sequence length="244" mass="24008">MPTKKIVAGKKAAAPKTTAKAAAKPAGKSLLKQPAPVPRKAAPVAKKAAPVAKQAAPKAVQPVAATTFRLKVELAKLADGATTFKQLARAVGKLAQTLAKMDEAGGVKLEQPVGNKVAHLATQDAKLARRFGMEEGRAPRGAAAPVAQKAAAKKAAVKAPAPAPAPAEKAPAKKAAAKKAAAKAAPVVEAAAPAPAPVAAPAPAPAKKPAARKAARKKAAPVAAQAAADVPAVPSAPADETPAS</sequence>
<gene>
    <name evidence="2" type="ORF">SM757_28005</name>
</gene>
<feature type="compositionally biased region" description="Pro residues" evidence="1">
    <location>
        <begin position="194"/>
        <end position="206"/>
    </location>
</feature>
<dbReference type="EMBL" id="JAXOJX010000069">
    <property type="protein sequence ID" value="MDZ5460431.1"/>
    <property type="molecule type" value="Genomic_DNA"/>
</dbReference>
<feature type="compositionally biased region" description="Low complexity" evidence="1">
    <location>
        <begin position="9"/>
        <end position="42"/>
    </location>
</feature>
<reference evidence="2 3" key="1">
    <citation type="submission" date="2023-11" db="EMBL/GenBank/DDBJ databases">
        <title>Draft genome of Azohydromonas lata strain H1 (DSM1123), a polyhydroxyalkanoate producer.</title>
        <authorList>
            <person name="Traversa D."/>
            <person name="D'Addabbo P."/>
            <person name="Pazzani C."/>
            <person name="Manzari C."/>
            <person name="Chiara M."/>
            <person name="Scrascia M."/>
        </authorList>
    </citation>
    <scope>NUCLEOTIDE SEQUENCE [LARGE SCALE GENOMIC DNA]</scope>
    <source>
        <strain evidence="2 3">H1</strain>
    </source>
</reference>
<proteinExistence type="predicted"/>
<feature type="region of interest" description="Disordered" evidence="1">
    <location>
        <begin position="1"/>
        <end position="42"/>
    </location>
</feature>
<feature type="compositionally biased region" description="Low complexity" evidence="1">
    <location>
        <begin position="182"/>
        <end position="193"/>
    </location>
</feature>
<comment type="caution">
    <text evidence="2">The sequence shown here is derived from an EMBL/GenBank/DDBJ whole genome shotgun (WGS) entry which is preliminary data.</text>
</comment>
<dbReference type="RefSeq" id="WP_322467885.1">
    <property type="nucleotide sequence ID" value="NZ_JAXOJX010000069.1"/>
</dbReference>
<name>A0ABU5INF1_9BURK</name>